<proteinExistence type="predicted"/>
<accession>A0A914D7X6</accession>
<organism evidence="1 2">
    <name type="scientific">Acrobeloides nanus</name>
    <dbReference type="NCBI Taxonomy" id="290746"/>
    <lineage>
        <taxon>Eukaryota</taxon>
        <taxon>Metazoa</taxon>
        <taxon>Ecdysozoa</taxon>
        <taxon>Nematoda</taxon>
        <taxon>Chromadorea</taxon>
        <taxon>Rhabditida</taxon>
        <taxon>Tylenchina</taxon>
        <taxon>Cephalobomorpha</taxon>
        <taxon>Cephaloboidea</taxon>
        <taxon>Cephalobidae</taxon>
        <taxon>Acrobeloides</taxon>
    </lineage>
</organism>
<dbReference type="WBParaSite" id="ACRNAN_scaffold20799.g13186.t1">
    <property type="protein sequence ID" value="ACRNAN_scaffold20799.g13186.t1"/>
    <property type="gene ID" value="ACRNAN_scaffold20799.g13186"/>
</dbReference>
<reference evidence="2" key="1">
    <citation type="submission" date="2022-11" db="UniProtKB">
        <authorList>
            <consortium name="WormBaseParasite"/>
        </authorList>
    </citation>
    <scope>IDENTIFICATION</scope>
</reference>
<evidence type="ECO:0000313" key="2">
    <source>
        <dbReference type="WBParaSite" id="ACRNAN_scaffold20799.g13186.t1"/>
    </source>
</evidence>
<name>A0A914D7X6_9BILA</name>
<keyword evidence="1" id="KW-1185">Reference proteome</keyword>
<dbReference type="AlphaFoldDB" id="A0A914D7X6"/>
<sequence length="53" mass="5683">LAAIDQVIKHRCSNGKQKPTVKAQDRAVQQTFATPRGVSFSSGGVKCSFDFDG</sequence>
<protein>
    <submittedName>
        <fullName evidence="2">Uncharacterized protein</fullName>
    </submittedName>
</protein>
<dbReference type="Proteomes" id="UP000887540">
    <property type="component" value="Unplaced"/>
</dbReference>
<evidence type="ECO:0000313" key="1">
    <source>
        <dbReference type="Proteomes" id="UP000887540"/>
    </source>
</evidence>